<evidence type="ECO:0000313" key="3">
    <source>
        <dbReference type="Proteomes" id="UP001564626"/>
    </source>
</evidence>
<comment type="caution">
    <text evidence="2">The sequence shown here is derived from an EMBL/GenBank/DDBJ whole genome shotgun (WGS) entry which is preliminary data.</text>
</comment>
<keyword evidence="1" id="KW-1133">Transmembrane helix</keyword>
<protein>
    <submittedName>
        <fullName evidence="2">Uncharacterized protein</fullName>
    </submittedName>
</protein>
<accession>A0ABV4CG09</accession>
<keyword evidence="1" id="KW-0472">Membrane</keyword>
<keyword evidence="1" id="KW-0812">Transmembrane</keyword>
<organism evidence="2 3">
    <name type="scientific">Saccharopolyspora cebuensis</name>
    <dbReference type="NCBI Taxonomy" id="418759"/>
    <lineage>
        <taxon>Bacteria</taxon>
        <taxon>Bacillati</taxon>
        <taxon>Actinomycetota</taxon>
        <taxon>Actinomycetes</taxon>
        <taxon>Pseudonocardiales</taxon>
        <taxon>Pseudonocardiaceae</taxon>
        <taxon>Saccharopolyspora</taxon>
    </lineage>
</organism>
<dbReference type="RefSeq" id="WP_345363120.1">
    <property type="nucleotide sequence ID" value="NZ_BAABII010000009.1"/>
</dbReference>
<name>A0ABV4CG09_9PSEU</name>
<proteinExistence type="predicted"/>
<gene>
    <name evidence="2" type="ORF">AB8O55_11140</name>
</gene>
<feature type="transmembrane region" description="Helical" evidence="1">
    <location>
        <begin position="6"/>
        <end position="27"/>
    </location>
</feature>
<dbReference type="Proteomes" id="UP001564626">
    <property type="component" value="Unassembled WGS sequence"/>
</dbReference>
<reference evidence="2 3" key="1">
    <citation type="submission" date="2024-08" db="EMBL/GenBank/DDBJ databases">
        <title>Genome mining of Saccharopolyspora cebuensis PGLac3 from Nigerian medicinal plant.</title>
        <authorList>
            <person name="Ezeobiora C.E."/>
            <person name="Igbokwe N.H."/>
            <person name="Amin D.H."/>
            <person name="Mendie U.E."/>
        </authorList>
    </citation>
    <scope>NUCLEOTIDE SEQUENCE [LARGE SCALE GENOMIC DNA]</scope>
    <source>
        <strain evidence="2 3">PGLac3</strain>
    </source>
</reference>
<evidence type="ECO:0000256" key="1">
    <source>
        <dbReference type="SAM" id="Phobius"/>
    </source>
</evidence>
<keyword evidence="3" id="KW-1185">Reference proteome</keyword>
<dbReference type="EMBL" id="JBGEHV010000016">
    <property type="protein sequence ID" value="MEY8039951.1"/>
    <property type="molecule type" value="Genomic_DNA"/>
</dbReference>
<sequence length="56" mass="6847">MHEALTLVLGLLAWAVIFIPLFLAWWWPDHRRRQRMREATQHREERLRRRTAGRAA</sequence>
<evidence type="ECO:0000313" key="2">
    <source>
        <dbReference type="EMBL" id="MEY8039951.1"/>
    </source>
</evidence>